<dbReference type="AlphaFoldDB" id="A0A8J2P0D5"/>
<feature type="region of interest" description="Disordered" evidence="1">
    <location>
        <begin position="75"/>
        <end position="96"/>
    </location>
</feature>
<comment type="caution">
    <text evidence="2">The sequence shown here is derived from an EMBL/GenBank/DDBJ whole genome shotgun (WGS) entry which is preliminary data.</text>
</comment>
<keyword evidence="3" id="KW-1185">Reference proteome</keyword>
<dbReference type="EMBL" id="CAJVCH010251737">
    <property type="protein sequence ID" value="CAG7733593.1"/>
    <property type="molecule type" value="Genomic_DNA"/>
</dbReference>
<protein>
    <submittedName>
        <fullName evidence="2">Uncharacterized protein</fullName>
    </submittedName>
</protein>
<sequence>MSLVTTTKNAISAISSLGLDMTQADPLIVRILVHKLDDHTHLRFHQSLIDKNMHTLKQIYEFLHKQATDLASIAEREGKQTQTPRCKTRTQSNETLQTDTIQTQPQTKSNIWKNCPSNFTCKQCNQQHHTLLHASFANIISTTSSNSVALTQDPTEETKLKPTAIVQIGNPFGTTTDCRALIDNCSDVTLIGESLVKKLGLPRA</sequence>
<dbReference type="Proteomes" id="UP000708208">
    <property type="component" value="Unassembled WGS sequence"/>
</dbReference>
<feature type="compositionally biased region" description="Polar residues" evidence="1">
    <location>
        <begin position="80"/>
        <end position="96"/>
    </location>
</feature>
<evidence type="ECO:0000313" key="3">
    <source>
        <dbReference type="Proteomes" id="UP000708208"/>
    </source>
</evidence>
<organism evidence="2 3">
    <name type="scientific">Allacma fusca</name>
    <dbReference type="NCBI Taxonomy" id="39272"/>
    <lineage>
        <taxon>Eukaryota</taxon>
        <taxon>Metazoa</taxon>
        <taxon>Ecdysozoa</taxon>
        <taxon>Arthropoda</taxon>
        <taxon>Hexapoda</taxon>
        <taxon>Collembola</taxon>
        <taxon>Symphypleona</taxon>
        <taxon>Sminthuridae</taxon>
        <taxon>Allacma</taxon>
    </lineage>
</organism>
<feature type="non-terminal residue" evidence="2">
    <location>
        <position position="1"/>
    </location>
</feature>
<proteinExistence type="predicted"/>
<gene>
    <name evidence="2" type="ORF">AFUS01_LOCUS22025</name>
</gene>
<evidence type="ECO:0000313" key="2">
    <source>
        <dbReference type="EMBL" id="CAG7733593.1"/>
    </source>
</evidence>
<reference evidence="2" key="1">
    <citation type="submission" date="2021-06" db="EMBL/GenBank/DDBJ databases">
        <authorList>
            <person name="Hodson N. C."/>
            <person name="Mongue J. A."/>
            <person name="Jaron S. K."/>
        </authorList>
    </citation>
    <scope>NUCLEOTIDE SEQUENCE</scope>
</reference>
<name>A0A8J2P0D5_9HEXA</name>
<evidence type="ECO:0000256" key="1">
    <source>
        <dbReference type="SAM" id="MobiDB-lite"/>
    </source>
</evidence>
<accession>A0A8J2P0D5</accession>